<dbReference type="OrthoDB" id="9803617at2"/>
<dbReference type="SUPFAM" id="SSF52518">
    <property type="entry name" value="Thiamin diphosphate-binding fold (THDP-binding)"/>
    <property type="match status" value="2"/>
</dbReference>
<feature type="domain" description="Pyruvate/ketoisovalerate oxidoreductase catalytic" evidence="2">
    <location>
        <begin position="731"/>
        <end position="917"/>
    </location>
</feature>
<name>A0A0X3VLR5_STRVO</name>
<dbReference type="Pfam" id="PF01558">
    <property type="entry name" value="POR"/>
    <property type="match status" value="1"/>
</dbReference>
<comment type="caution">
    <text evidence="5">The sequence shown here is derived from an EMBL/GenBank/DDBJ whole genome shotgun (WGS) entry which is preliminary data.</text>
</comment>
<dbReference type="InterPro" id="IPR002869">
    <property type="entry name" value="Pyrv_flavodox_OxRed_cen"/>
</dbReference>
<protein>
    <submittedName>
        <fullName evidence="5">2-oxoacid ferredoxin oxidoreductase</fullName>
    </submittedName>
</protein>
<dbReference type="InterPro" id="IPR046667">
    <property type="entry name" value="DUF6537"/>
</dbReference>
<dbReference type="NCBIfam" id="NF009589">
    <property type="entry name" value="PRK13030.1"/>
    <property type="match status" value="1"/>
</dbReference>
<evidence type="ECO:0000259" key="2">
    <source>
        <dbReference type="Pfam" id="PF01558"/>
    </source>
</evidence>
<dbReference type="SUPFAM" id="SSF53323">
    <property type="entry name" value="Pyruvate-ferredoxin oxidoreductase, PFOR, domain III"/>
    <property type="match status" value="1"/>
</dbReference>
<keyword evidence="1" id="KW-0560">Oxidoreductase</keyword>
<evidence type="ECO:0000313" key="6">
    <source>
        <dbReference type="Proteomes" id="UP000053413"/>
    </source>
</evidence>
<organism evidence="5 6">
    <name type="scientific">Streptomyces violaceusniger</name>
    <dbReference type="NCBI Taxonomy" id="68280"/>
    <lineage>
        <taxon>Bacteria</taxon>
        <taxon>Bacillati</taxon>
        <taxon>Actinomycetota</taxon>
        <taxon>Actinomycetes</taxon>
        <taxon>Kitasatosporales</taxon>
        <taxon>Streptomycetaceae</taxon>
        <taxon>Streptomyces</taxon>
        <taxon>Streptomyces violaceusniger group</taxon>
    </lineage>
</organism>
<dbReference type="PANTHER" id="PTHR48084">
    <property type="entry name" value="2-OXOGLUTARATE OXIDOREDUCTASE SUBUNIT KORB-RELATED"/>
    <property type="match status" value="1"/>
</dbReference>
<dbReference type="GO" id="GO:0016625">
    <property type="term" value="F:oxidoreductase activity, acting on the aldehyde or oxo group of donors, iron-sulfur protein as acceptor"/>
    <property type="evidence" value="ECO:0007669"/>
    <property type="project" value="UniProtKB-ARBA"/>
</dbReference>
<dbReference type="GO" id="GO:0000287">
    <property type="term" value="F:magnesium ion binding"/>
    <property type="evidence" value="ECO:0007669"/>
    <property type="project" value="UniProtKB-ARBA"/>
</dbReference>
<dbReference type="AlphaFoldDB" id="A0A0X3VLR5"/>
<dbReference type="InterPro" id="IPR019752">
    <property type="entry name" value="Pyrv/ketoisovalerate_OxRed_cat"/>
</dbReference>
<dbReference type="InterPro" id="IPR029061">
    <property type="entry name" value="THDP-binding"/>
</dbReference>
<proteinExistence type="predicted"/>
<dbReference type="CDD" id="cd07034">
    <property type="entry name" value="TPP_PYR_PFOR_IOR-alpha_like"/>
    <property type="match status" value="1"/>
</dbReference>
<dbReference type="Pfam" id="PF02775">
    <property type="entry name" value="TPP_enzyme_C"/>
    <property type="match status" value="1"/>
</dbReference>
<evidence type="ECO:0000313" key="5">
    <source>
        <dbReference type="EMBL" id="KUL45723.1"/>
    </source>
</evidence>
<feature type="domain" description="Thiamine pyrophosphate enzyme TPP-binding" evidence="3">
    <location>
        <begin position="457"/>
        <end position="545"/>
    </location>
</feature>
<dbReference type="InterPro" id="IPR051457">
    <property type="entry name" value="2-oxoacid:Fd_oxidoreductase"/>
</dbReference>
<evidence type="ECO:0000259" key="4">
    <source>
        <dbReference type="Pfam" id="PF20169"/>
    </source>
</evidence>
<dbReference type="Gene3D" id="3.40.50.970">
    <property type="match status" value="1"/>
</dbReference>
<dbReference type="PANTHER" id="PTHR48084:SF3">
    <property type="entry name" value="SUBUNIT OF PYRUVATE:FLAVODOXIN OXIDOREDUCTASE"/>
    <property type="match status" value="1"/>
</dbReference>
<dbReference type="InterPro" id="IPR011766">
    <property type="entry name" value="TPP_enzyme_TPP-bd"/>
</dbReference>
<gene>
    <name evidence="5" type="ORF">ADL28_36570</name>
</gene>
<accession>A0A0X3VLR5</accession>
<evidence type="ECO:0000256" key="1">
    <source>
        <dbReference type="ARBA" id="ARBA00023002"/>
    </source>
</evidence>
<sequence length="1173" mass="126580">MSAAVVHAATDDDFTLDDRYLRERGTVYLTGVQALVRVLFDRVRHDRRLGRDTAAFVSGYEGSPLAGFDLELARRSALLAEHAISHQPGLNEELAATSVMGSQLAGEATRMGPDGVIGLWYGKSPGLDRAADAFRHANLVGVPAASGALALVGDDPVAKSSTVPCASERALADLALPVLYPADTQDILDYGLHAVELSRASGVWAAMKVVTNVADAAGTATVDPGWRPPVLTPRGGTTPYSHRPSAHLLGTSLAALERSLHTVRLPLATEYIRASGINRLISGTSADRIGIVAAGKPYLDLRQALRDLGLDEKDLARHGIRVLKLGAIHPVEPTIIKEFAGGLTEIIVVEEKRSFIEAAIKDILYAVPGAPAVYGKAGPDGTTLFSEIGELGPETIAAGLARRLTAHRDIGSVTAWRTRRRRERISLPLLTRTPYFCSGCPHNSSTKVPEGSLVGAGIGCHTMAVFMEPEQVGNVVGLTQMGGEGAQWIGMAPFVADKHFVQNIGDGTFTHSGSLAVRAAVAAGVNITFKLLYNSAVAMTGGQDAVGGLPVDRLAALLLLEGVAKVVITSDAPERLRKTRLPKGVEVRHRDRLLGTQEELAAIPGVTVLIHDQECAAEKRRKRRRGKAATPDTKVVINERVCEGCGDCGTKSNCLSVHPVTTEFGRKTEINQSSCNLDYSCLDGDCPSFLTVVPGRSERRQDVPDLAAEALPTPERRTNSDDFTVRITGVGGTGVVTVAQVLATAAVIDGRQVRTLDQTGLAQKGGAVVSDIKITSEVVEQAAKLATAECDLYLACDALVGAEAQYLAAADPGRTTAVVCTTEIPTGRMIIDPTVTFPAEGRIRSAIDAVSAYAVYLDARALAEALFDDDQYANVLQLGAAFQTGALPLTAEAIERAITLNGTAVRRNLQAFRRGRQLVDDPEAFTAAATPGPSASAMATARRVHPAAERVRAMVGADPGSELARLLDIRVPDLIAYQDERYAREYAEFVERVRRHEPTSTAVTEAVARNLYKLMAYKDEYEVARLSLEQTLTQDIEARFGEGARYSYRLHPPVLRALGMDRKISLGPWFRLVFRTLRAMRKVRGTRLDLFGYVEVRRVERELILEYRETILGALSTARPNDLDAVMELAELPDMVRGYEQIKLDNVDAYHRRRTELLEKLRPTPIHEAPTRR</sequence>
<dbReference type="RefSeq" id="WP_059148097.1">
    <property type="nucleotide sequence ID" value="NZ_LLZJ01000399.1"/>
</dbReference>
<dbReference type="EMBL" id="LLZJ01000399">
    <property type="protein sequence ID" value="KUL45723.1"/>
    <property type="molecule type" value="Genomic_DNA"/>
</dbReference>
<dbReference type="Pfam" id="PF20169">
    <property type="entry name" value="DUF6537"/>
    <property type="match status" value="1"/>
</dbReference>
<dbReference type="Gene3D" id="3.40.920.10">
    <property type="entry name" value="Pyruvate-ferredoxin oxidoreductase, PFOR, domain III"/>
    <property type="match status" value="1"/>
</dbReference>
<evidence type="ECO:0000259" key="3">
    <source>
        <dbReference type="Pfam" id="PF02775"/>
    </source>
</evidence>
<feature type="domain" description="DUF6537" evidence="4">
    <location>
        <begin position="964"/>
        <end position="1155"/>
    </location>
</feature>
<dbReference type="Proteomes" id="UP000053413">
    <property type="component" value="Unassembled WGS sequence"/>
</dbReference>
<dbReference type="GO" id="GO:0030976">
    <property type="term" value="F:thiamine pyrophosphate binding"/>
    <property type="evidence" value="ECO:0007669"/>
    <property type="project" value="InterPro"/>
</dbReference>
<dbReference type="GO" id="GO:0045333">
    <property type="term" value="P:cellular respiration"/>
    <property type="evidence" value="ECO:0007669"/>
    <property type="project" value="UniProtKB-ARBA"/>
</dbReference>
<dbReference type="NCBIfam" id="NF009588">
    <property type="entry name" value="PRK13029.1"/>
    <property type="match status" value="1"/>
</dbReference>
<dbReference type="InterPro" id="IPR002880">
    <property type="entry name" value="Pyrv_Fd/Flavodoxin_OxRdtase_N"/>
</dbReference>
<reference evidence="6" key="1">
    <citation type="submission" date="2015-10" db="EMBL/GenBank/DDBJ databases">
        <authorList>
            <person name="Ju K.-S."/>
            <person name="Doroghazi J.R."/>
            <person name="Metcalf W.W."/>
        </authorList>
    </citation>
    <scope>NUCLEOTIDE SEQUENCE [LARGE SCALE GENOMIC DNA]</scope>
    <source>
        <strain evidence="6">NRRL F-8817</strain>
    </source>
</reference>